<dbReference type="SUPFAM" id="SSF51735">
    <property type="entry name" value="NAD(P)-binding Rossmann-fold domains"/>
    <property type="match status" value="1"/>
</dbReference>
<dbReference type="GO" id="GO:0008270">
    <property type="term" value="F:zinc ion binding"/>
    <property type="evidence" value="ECO:0007669"/>
    <property type="project" value="InterPro"/>
</dbReference>
<organism evidence="10 11">
    <name type="scientific">Fusarium gaditjirri</name>
    <dbReference type="NCBI Taxonomy" id="282569"/>
    <lineage>
        <taxon>Eukaryota</taxon>
        <taxon>Fungi</taxon>
        <taxon>Dikarya</taxon>
        <taxon>Ascomycota</taxon>
        <taxon>Pezizomycotina</taxon>
        <taxon>Sordariomycetes</taxon>
        <taxon>Hypocreomycetidae</taxon>
        <taxon>Hypocreales</taxon>
        <taxon>Nectriaceae</taxon>
        <taxon>Fusarium</taxon>
        <taxon>Fusarium nisikadoi species complex</taxon>
    </lineage>
</organism>
<dbReference type="Gene3D" id="3.40.50.720">
    <property type="entry name" value="NAD(P)-binding Rossmann-like Domain"/>
    <property type="match status" value="1"/>
</dbReference>
<name>A0A8H4SRL5_9HYPO</name>
<comment type="caution">
    <text evidence="10">The sequence shown here is derived from an EMBL/GenBank/DDBJ whole genome shotgun (WGS) entry which is preliminary data.</text>
</comment>
<dbReference type="CDD" id="cd08282">
    <property type="entry name" value="PFDH_like"/>
    <property type="match status" value="1"/>
</dbReference>
<dbReference type="Pfam" id="PF08240">
    <property type="entry name" value="ADH_N"/>
    <property type="match status" value="1"/>
</dbReference>
<dbReference type="Gene3D" id="3.90.180.10">
    <property type="entry name" value="Medium-chain alcohol dehydrogenases, catalytic domain"/>
    <property type="match status" value="1"/>
</dbReference>
<dbReference type="Pfam" id="PF00107">
    <property type="entry name" value="ADH_zinc_N"/>
    <property type="match status" value="1"/>
</dbReference>
<dbReference type="GO" id="GO:0016491">
    <property type="term" value="F:oxidoreductase activity"/>
    <property type="evidence" value="ECO:0007669"/>
    <property type="project" value="UniProtKB-KW"/>
</dbReference>
<keyword evidence="4 7" id="KW-0862">Zinc</keyword>
<dbReference type="Proteomes" id="UP000604273">
    <property type="component" value="Unassembled WGS sequence"/>
</dbReference>
<dbReference type="InterPro" id="IPR002328">
    <property type="entry name" value="ADH_Zn_CS"/>
</dbReference>
<evidence type="ECO:0000313" key="10">
    <source>
        <dbReference type="EMBL" id="KAF4944415.1"/>
    </source>
</evidence>
<reference evidence="10" key="1">
    <citation type="journal article" date="2020" name="BMC Genomics">
        <title>Correction to: Identification and distribution of gene clusters required for synthesis of sphingolipid metabolism inhibitors in diverse species of the filamentous fungus Fusarium.</title>
        <authorList>
            <person name="Kim H.S."/>
            <person name="Lohmar J.M."/>
            <person name="Busman M."/>
            <person name="Brown D.W."/>
            <person name="Naumann T.A."/>
            <person name="Divon H.H."/>
            <person name="Lysoe E."/>
            <person name="Uhlig S."/>
            <person name="Proctor R.H."/>
        </authorList>
    </citation>
    <scope>NUCLEOTIDE SEQUENCE</scope>
    <source>
        <strain evidence="10">NRRL 45417</strain>
    </source>
</reference>
<evidence type="ECO:0000256" key="7">
    <source>
        <dbReference type="RuleBase" id="RU361277"/>
    </source>
</evidence>
<keyword evidence="6" id="KW-0520">NAD</keyword>
<evidence type="ECO:0000259" key="8">
    <source>
        <dbReference type="Pfam" id="PF00107"/>
    </source>
</evidence>
<dbReference type="PROSITE" id="PS00059">
    <property type="entry name" value="ADH_ZINC"/>
    <property type="match status" value="1"/>
</dbReference>
<dbReference type="InterPro" id="IPR013154">
    <property type="entry name" value="ADH-like_N"/>
</dbReference>
<sequence>MTTQTMKAVNYQGPYKVKIQDIELPKLEHPDDVIVKVTTAAICGSDLHMYEGRTAAEPGITFGTLTIPSQSIFYLLANISGHENMGIVEQLGEGVTLLKKGDRVVMPFNVADGRCRNCEEGRTAFCTGVNPGFAGGAYGYVAMGPYRGGQAQYIRVPYADFNALKLPAGKEHEADFILLADIFPTGWHGVEISGFRSGESVAVFGAGPVGLMAAYSAVLRGASRVFVVDRVPERLQAAEKIGCTPIDFSKGDAVDMIIKANHGEEVDRSVDAVGYQAVSKSGDTEQPNIVLENMIQVTRACGGLGIPGLYVPSDPGASDEASAKGMISLSFGKLFEKGLTIGTGQCNVKSYNRYLRDLIISGRAKPSFVVSHEINIEEAEVAYEKFDKRIDGYTKVLIHPNGGF</sequence>
<evidence type="ECO:0000256" key="1">
    <source>
        <dbReference type="ARBA" id="ARBA00001947"/>
    </source>
</evidence>
<protein>
    <recommendedName>
        <fullName evidence="12">Alcohol dehydrogenase</fullName>
    </recommendedName>
</protein>
<dbReference type="InterPro" id="IPR013149">
    <property type="entry name" value="ADH-like_C"/>
</dbReference>
<evidence type="ECO:0000259" key="9">
    <source>
        <dbReference type="Pfam" id="PF08240"/>
    </source>
</evidence>
<keyword evidence="11" id="KW-1185">Reference proteome</keyword>
<dbReference type="OrthoDB" id="3941538at2759"/>
<feature type="domain" description="Alcohol dehydrogenase-like C-terminal" evidence="8">
    <location>
        <begin position="208"/>
        <end position="280"/>
    </location>
</feature>
<dbReference type="InterPro" id="IPR011032">
    <property type="entry name" value="GroES-like_sf"/>
</dbReference>
<evidence type="ECO:0000256" key="4">
    <source>
        <dbReference type="ARBA" id="ARBA00022833"/>
    </source>
</evidence>
<dbReference type="AlphaFoldDB" id="A0A8H4SRL5"/>
<comment type="similarity">
    <text evidence="2 7">Belongs to the zinc-containing alcohol dehydrogenase family.</text>
</comment>
<feature type="domain" description="Alcohol dehydrogenase-like N-terminal" evidence="9">
    <location>
        <begin position="30"/>
        <end position="160"/>
    </location>
</feature>
<evidence type="ECO:0000256" key="3">
    <source>
        <dbReference type="ARBA" id="ARBA00022723"/>
    </source>
</evidence>
<reference evidence="10" key="2">
    <citation type="submission" date="2020-05" db="EMBL/GenBank/DDBJ databases">
        <authorList>
            <person name="Kim H.-S."/>
            <person name="Proctor R.H."/>
            <person name="Brown D.W."/>
        </authorList>
    </citation>
    <scope>NUCLEOTIDE SEQUENCE</scope>
    <source>
        <strain evidence="10">NRRL 45417</strain>
    </source>
</reference>
<dbReference type="PANTHER" id="PTHR42813">
    <property type="entry name" value="ZINC-TYPE ALCOHOL DEHYDROGENASE-LIKE"/>
    <property type="match status" value="1"/>
</dbReference>
<evidence type="ECO:0000256" key="2">
    <source>
        <dbReference type="ARBA" id="ARBA00008072"/>
    </source>
</evidence>
<accession>A0A8H4SRL5</accession>
<evidence type="ECO:0000313" key="11">
    <source>
        <dbReference type="Proteomes" id="UP000604273"/>
    </source>
</evidence>
<proteinExistence type="inferred from homology"/>
<comment type="cofactor">
    <cofactor evidence="1 7">
        <name>Zn(2+)</name>
        <dbReference type="ChEBI" id="CHEBI:29105"/>
    </cofactor>
</comment>
<dbReference type="InterPro" id="IPR036291">
    <property type="entry name" value="NAD(P)-bd_dom_sf"/>
</dbReference>
<keyword evidence="5" id="KW-0560">Oxidoreductase</keyword>
<dbReference type="SUPFAM" id="SSF50129">
    <property type="entry name" value="GroES-like"/>
    <property type="match status" value="1"/>
</dbReference>
<gene>
    <name evidence="10" type="ORF">FGADI_12696</name>
</gene>
<dbReference type="PANTHER" id="PTHR42813:SF3">
    <property type="entry name" value="GLUTATHIONE-INDEPENDENT FORMALDEHYDE DEHYDROGENASE"/>
    <property type="match status" value="1"/>
</dbReference>
<keyword evidence="3 7" id="KW-0479">Metal-binding</keyword>
<dbReference type="EMBL" id="JABFAI010000439">
    <property type="protein sequence ID" value="KAF4944415.1"/>
    <property type="molecule type" value="Genomic_DNA"/>
</dbReference>
<evidence type="ECO:0000256" key="6">
    <source>
        <dbReference type="ARBA" id="ARBA00023027"/>
    </source>
</evidence>
<evidence type="ECO:0000256" key="5">
    <source>
        <dbReference type="ARBA" id="ARBA00023002"/>
    </source>
</evidence>
<evidence type="ECO:0008006" key="12">
    <source>
        <dbReference type="Google" id="ProtNLM"/>
    </source>
</evidence>